<organism evidence="1 2">
    <name type="scientific">Klebsiella pneumoniae</name>
    <dbReference type="NCBI Taxonomy" id="573"/>
    <lineage>
        <taxon>Bacteria</taxon>
        <taxon>Pseudomonadati</taxon>
        <taxon>Pseudomonadota</taxon>
        <taxon>Gammaproteobacteria</taxon>
        <taxon>Enterobacterales</taxon>
        <taxon>Enterobacteriaceae</taxon>
        <taxon>Klebsiella/Raoultella group</taxon>
        <taxon>Klebsiella</taxon>
        <taxon>Klebsiella pneumoniae complex</taxon>
    </lineage>
</organism>
<dbReference type="Proteomes" id="UP000629923">
    <property type="component" value="Unassembled WGS sequence"/>
</dbReference>
<gene>
    <name evidence="1" type="ORF">H7U18_18170</name>
</gene>
<comment type="caution">
    <text evidence="1">The sequence shown here is derived from an EMBL/GenBank/DDBJ whole genome shotgun (WGS) entry which is preliminary data.</text>
</comment>
<dbReference type="EMBL" id="JACLQZ010000001">
    <property type="protein sequence ID" value="MBC2873129.1"/>
    <property type="molecule type" value="Genomic_DNA"/>
</dbReference>
<evidence type="ECO:0000313" key="1">
    <source>
        <dbReference type="EMBL" id="MBC2873129.1"/>
    </source>
</evidence>
<dbReference type="AlphaFoldDB" id="A0A923J706"/>
<evidence type="ECO:0000313" key="2">
    <source>
        <dbReference type="Proteomes" id="UP000629923"/>
    </source>
</evidence>
<proteinExistence type="predicted"/>
<protein>
    <submittedName>
        <fullName evidence="1">Uncharacterized protein</fullName>
    </submittedName>
</protein>
<reference evidence="1" key="1">
    <citation type="submission" date="2020-08" db="EMBL/GenBank/DDBJ databases">
        <title>Tigecycline and colistin resistance in Klebsiella pneumoniae.</title>
        <authorList>
            <person name="Ramesh N."/>
            <person name="Shanthini T."/>
            <person name="Prasanth M."/>
            <person name="Senthilkumar N."/>
            <person name="Meesala Krishna M."/>
            <person name="Guruswami G."/>
        </authorList>
    </citation>
    <scope>NUCLEOTIDE SEQUENCE</scope>
    <source>
        <strain evidence="1">SHM 84C</strain>
    </source>
</reference>
<name>A0A923J706_KLEPN</name>
<sequence>MKFNVGVTRCAKAIDCLLMHTFNQQKFNLVFSSDTLAISPSCFVLTDVVLNESSSQQHIKNYRGNMNVCVAVLKKCHQREIAGQNTRKRRNGSV</sequence>
<accession>A0A923J706</accession>